<keyword evidence="2" id="KW-1185">Reference proteome</keyword>
<organism evidence="1 2">
    <name type="scientific">Sporosarcina saromensis</name>
    <dbReference type="NCBI Taxonomy" id="359365"/>
    <lineage>
        <taxon>Bacteria</taxon>
        <taxon>Bacillati</taxon>
        <taxon>Bacillota</taxon>
        <taxon>Bacilli</taxon>
        <taxon>Bacillales</taxon>
        <taxon>Caryophanaceae</taxon>
        <taxon>Sporosarcina</taxon>
    </lineage>
</organism>
<dbReference type="EMBL" id="JAUBDI010000010">
    <property type="protein sequence ID" value="MDW0113866.1"/>
    <property type="molecule type" value="Genomic_DNA"/>
</dbReference>
<accession>A0ABU4GA82</accession>
<dbReference type="RefSeq" id="WP_317944483.1">
    <property type="nucleotide sequence ID" value="NZ_JAUBDI010000010.1"/>
</dbReference>
<reference evidence="1 2" key="1">
    <citation type="submission" date="2023-06" db="EMBL/GenBank/DDBJ databases">
        <title>Sporosarcina sp. nov., isolated from Korean traditional fermented seafood 'Jeotgal'.</title>
        <authorList>
            <person name="Yang A.I."/>
            <person name="Shin N.-R."/>
        </authorList>
    </citation>
    <scope>NUCLEOTIDE SEQUENCE [LARGE SCALE GENOMIC DNA]</scope>
    <source>
        <strain evidence="1 2">KCTC13119</strain>
    </source>
</reference>
<evidence type="ECO:0000313" key="1">
    <source>
        <dbReference type="EMBL" id="MDW0113866.1"/>
    </source>
</evidence>
<evidence type="ECO:0008006" key="3">
    <source>
        <dbReference type="Google" id="ProtNLM"/>
    </source>
</evidence>
<evidence type="ECO:0000313" key="2">
    <source>
        <dbReference type="Proteomes" id="UP001282284"/>
    </source>
</evidence>
<dbReference type="Proteomes" id="UP001282284">
    <property type="component" value="Unassembled WGS sequence"/>
</dbReference>
<comment type="caution">
    <text evidence="1">The sequence shown here is derived from an EMBL/GenBank/DDBJ whole genome shotgun (WGS) entry which is preliminary data.</text>
</comment>
<protein>
    <recommendedName>
        <fullName evidence="3">Gamma-glutamyl cyclotransferase, AIG2-like</fullName>
    </recommendedName>
</protein>
<proteinExistence type="predicted"/>
<sequence length="183" mass="21866">MKTVFLLSYGSDLDHNTIDFLVKERLKPFARRNGNKLNMKVSRHPEILLIYDVFDVNLNKHVDNKYYLEEFLISEAHFQAFEYSLSKLKGHHIQCRPYARGHYELSINGNNYSARVYQTLSNDKELFFLDEEAIHNRSLREKNHELPNDLQWLVLPKDIDKTERETAIFDWMNKVLKFVDQMK</sequence>
<gene>
    <name evidence="1" type="ORF">QT711_11770</name>
</gene>
<name>A0ABU4GA82_9BACL</name>